<evidence type="ECO:0000256" key="8">
    <source>
        <dbReference type="ARBA" id="ARBA00022989"/>
    </source>
</evidence>
<comment type="subcellular location">
    <subcellularLocation>
        <location evidence="2">Membrane</location>
    </subcellularLocation>
</comment>
<dbReference type="Proteomes" id="UP000598196">
    <property type="component" value="Unassembled WGS sequence"/>
</dbReference>
<comment type="caution">
    <text evidence="13">The sequence shown here is derived from an EMBL/GenBank/DDBJ whole genome shotgun (WGS) entry which is preliminary data.</text>
</comment>
<dbReference type="SMART" id="SM00387">
    <property type="entry name" value="HATPase_c"/>
    <property type="match status" value="1"/>
</dbReference>
<dbReference type="Gene3D" id="1.10.287.130">
    <property type="match status" value="1"/>
</dbReference>
<evidence type="ECO:0000256" key="6">
    <source>
        <dbReference type="ARBA" id="ARBA00022692"/>
    </source>
</evidence>
<evidence type="ECO:0000256" key="10">
    <source>
        <dbReference type="ARBA" id="ARBA00023136"/>
    </source>
</evidence>
<sequence length="669" mass="72859">MLYRRYEIALYAIVVGVSLGVALATEQLEHNLQKKTLEAEIANKNQMFAFELESSISQLVAWAGGMAAAVALKPDMDQSEFSAAAARLGTDSSVILNISLATDSVVRRVYPVERNAPLLGKDLDTIPNQSTGVDLARKTGKPVFLGPIDLVQGGRGFILRLGFSPNSLDSDPASRRALISIAADSARFFDGINRKSASFGIKTAVSRVEDGAVIFGDPSVLEQQPVINTFSTPSSSWNIASVPVAGWPLISSNAMTIAALVLLRTLVVCAVLRTIFRLLRRQKDAEEQLAVAIEALDDGFAIFDRKDKLVLFNRRYIDIYRTSKDLLIPGTSFEEIIRGGVMLGQYPDAIGQEEDWIGKRLAAHRSGESVFEQRLDDGKWLRVVERKTKDGTTVSFRVDITELKLAVEAARSAARAKSEFISVLNHELRTPLTIVIGYVGLLAEIGRHPSVRDLQMSIASGSTSDAAEGLKKLVQTAEDMASKANRSAQHLLSLINHLLDFSKIEAGKMRLDVVNLAVSTVLEDVDRSFRELVERKGLKFNVQGTSAVIHADPIRVRQILTNLLSNALKFTSDGYIGVEASTREGAVLFKVQDSGCGIPNELVSTVFRRFEQADLSSIRRSGGTGLGLSISRSLVELMGGEIGFESSVQSGSTFWFTIPLAENDGDWAK</sequence>
<dbReference type="PANTHER" id="PTHR43047">
    <property type="entry name" value="TWO-COMPONENT HISTIDINE PROTEIN KINASE"/>
    <property type="match status" value="1"/>
</dbReference>
<dbReference type="Gene3D" id="3.30.565.10">
    <property type="entry name" value="Histidine kinase-like ATPase, C-terminal domain"/>
    <property type="match status" value="1"/>
</dbReference>
<dbReference type="InterPro" id="IPR036097">
    <property type="entry name" value="HisK_dim/P_sf"/>
</dbReference>
<dbReference type="InterPro" id="IPR003594">
    <property type="entry name" value="HATPase_dom"/>
</dbReference>
<evidence type="ECO:0000256" key="7">
    <source>
        <dbReference type="ARBA" id="ARBA00022777"/>
    </source>
</evidence>
<proteinExistence type="predicted"/>
<dbReference type="SMART" id="SM00388">
    <property type="entry name" value="HisKA"/>
    <property type="match status" value="1"/>
</dbReference>
<feature type="domain" description="Histidine kinase" evidence="11">
    <location>
        <begin position="423"/>
        <end position="662"/>
    </location>
</feature>
<dbReference type="Pfam" id="PF02518">
    <property type="entry name" value="HATPase_c"/>
    <property type="match status" value="1"/>
</dbReference>
<dbReference type="InterPro" id="IPR036890">
    <property type="entry name" value="HATPase_C_sf"/>
</dbReference>
<dbReference type="CDD" id="cd00082">
    <property type="entry name" value="HisKA"/>
    <property type="match status" value="1"/>
</dbReference>
<dbReference type="Pfam" id="PF12860">
    <property type="entry name" value="PAS_7"/>
    <property type="match status" value="1"/>
</dbReference>
<dbReference type="SMART" id="SM01079">
    <property type="entry name" value="CHASE"/>
    <property type="match status" value="1"/>
</dbReference>
<evidence type="ECO:0000313" key="13">
    <source>
        <dbReference type="EMBL" id="GGO33125.1"/>
    </source>
</evidence>
<dbReference type="SUPFAM" id="SSF47384">
    <property type="entry name" value="Homodimeric domain of signal transducing histidine kinase"/>
    <property type="match status" value="1"/>
</dbReference>
<keyword evidence="7" id="KW-0418">Kinase</keyword>
<dbReference type="InterPro" id="IPR035965">
    <property type="entry name" value="PAS-like_dom_sf"/>
</dbReference>
<dbReference type="InterPro" id="IPR042240">
    <property type="entry name" value="CHASE_sf"/>
</dbReference>
<reference evidence="13 14" key="1">
    <citation type="journal article" date="2014" name="Int. J. Syst. Evol. Microbiol.">
        <title>Complete genome sequence of Corynebacterium casei LMG S-19264T (=DSM 44701T), isolated from a smear-ripened cheese.</title>
        <authorList>
            <consortium name="US DOE Joint Genome Institute (JGI-PGF)"/>
            <person name="Walter F."/>
            <person name="Albersmeier A."/>
            <person name="Kalinowski J."/>
            <person name="Ruckert C."/>
        </authorList>
    </citation>
    <scope>NUCLEOTIDE SEQUENCE [LARGE SCALE GENOMIC DNA]</scope>
    <source>
        <strain evidence="13 14">CGMCC 1.7029</strain>
    </source>
</reference>
<keyword evidence="10" id="KW-0472">Membrane</keyword>
<dbReference type="Gene3D" id="3.30.450.20">
    <property type="entry name" value="PAS domain"/>
    <property type="match status" value="1"/>
</dbReference>
<dbReference type="Pfam" id="PF03924">
    <property type="entry name" value="CHASE"/>
    <property type="match status" value="1"/>
</dbReference>
<evidence type="ECO:0000256" key="4">
    <source>
        <dbReference type="ARBA" id="ARBA00022553"/>
    </source>
</evidence>
<evidence type="ECO:0000259" key="11">
    <source>
        <dbReference type="PROSITE" id="PS50109"/>
    </source>
</evidence>
<dbReference type="InterPro" id="IPR004358">
    <property type="entry name" value="Sig_transdc_His_kin-like_C"/>
</dbReference>
<evidence type="ECO:0000256" key="9">
    <source>
        <dbReference type="ARBA" id="ARBA00023012"/>
    </source>
</evidence>
<dbReference type="PROSITE" id="PS50839">
    <property type="entry name" value="CHASE"/>
    <property type="match status" value="1"/>
</dbReference>
<dbReference type="GO" id="GO:0009927">
    <property type="term" value="F:histidine phosphotransfer kinase activity"/>
    <property type="evidence" value="ECO:0007669"/>
    <property type="project" value="TreeGrafter"/>
</dbReference>
<keyword evidence="5" id="KW-0808">Transferase</keyword>
<comment type="catalytic activity">
    <reaction evidence="1">
        <text>ATP + protein L-histidine = ADP + protein N-phospho-L-histidine.</text>
        <dbReference type="EC" id="2.7.13.3"/>
    </reaction>
</comment>
<dbReference type="GO" id="GO:0000155">
    <property type="term" value="F:phosphorelay sensor kinase activity"/>
    <property type="evidence" value="ECO:0007669"/>
    <property type="project" value="InterPro"/>
</dbReference>
<feature type="domain" description="CHASE" evidence="12">
    <location>
        <begin position="105"/>
        <end position="210"/>
    </location>
</feature>
<organism evidence="13 14">
    <name type="scientific">Gemmobacter aquaticus</name>
    <dbReference type="NCBI Taxonomy" id="490185"/>
    <lineage>
        <taxon>Bacteria</taxon>
        <taxon>Pseudomonadati</taxon>
        <taxon>Pseudomonadota</taxon>
        <taxon>Alphaproteobacteria</taxon>
        <taxon>Rhodobacterales</taxon>
        <taxon>Paracoccaceae</taxon>
        <taxon>Gemmobacter</taxon>
    </lineage>
</organism>
<keyword evidence="14" id="KW-1185">Reference proteome</keyword>
<protein>
    <recommendedName>
        <fullName evidence="3">histidine kinase</fullName>
        <ecNumber evidence="3">2.7.13.3</ecNumber>
    </recommendedName>
</protein>
<evidence type="ECO:0000256" key="3">
    <source>
        <dbReference type="ARBA" id="ARBA00012438"/>
    </source>
</evidence>
<dbReference type="InterPro" id="IPR005467">
    <property type="entry name" value="His_kinase_dom"/>
</dbReference>
<dbReference type="EMBL" id="BMLP01000003">
    <property type="protein sequence ID" value="GGO33125.1"/>
    <property type="molecule type" value="Genomic_DNA"/>
</dbReference>
<dbReference type="Pfam" id="PF00512">
    <property type="entry name" value="HisKA"/>
    <property type="match status" value="1"/>
</dbReference>
<evidence type="ECO:0000256" key="2">
    <source>
        <dbReference type="ARBA" id="ARBA00004370"/>
    </source>
</evidence>
<dbReference type="PROSITE" id="PS50109">
    <property type="entry name" value="HIS_KIN"/>
    <property type="match status" value="1"/>
</dbReference>
<dbReference type="CDD" id="cd16922">
    <property type="entry name" value="HATPase_EvgS-ArcB-TorS-like"/>
    <property type="match status" value="1"/>
</dbReference>
<name>A0A918DCS8_9RHOB</name>
<keyword evidence="9" id="KW-0902">Two-component regulatory system</keyword>
<dbReference type="InterPro" id="IPR003661">
    <property type="entry name" value="HisK_dim/P_dom"/>
</dbReference>
<evidence type="ECO:0000313" key="14">
    <source>
        <dbReference type="Proteomes" id="UP000598196"/>
    </source>
</evidence>
<evidence type="ECO:0000256" key="5">
    <source>
        <dbReference type="ARBA" id="ARBA00022679"/>
    </source>
</evidence>
<dbReference type="GO" id="GO:0005886">
    <property type="term" value="C:plasma membrane"/>
    <property type="evidence" value="ECO:0007669"/>
    <property type="project" value="TreeGrafter"/>
</dbReference>
<dbReference type="InterPro" id="IPR006189">
    <property type="entry name" value="CHASE_dom"/>
</dbReference>
<dbReference type="SUPFAM" id="SSF55785">
    <property type="entry name" value="PYP-like sensor domain (PAS domain)"/>
    <property type="match status" value="1"/>
</dbReference>
<dbReference type="PANTHER" id="PTHR43047:SF72">
    <property type="entry name" value="OSMOSENSING HISTIDINE PROTEIN KINASE SLN1"/>
    <property type="match status" value="1"/>
</dbReference>
<keyword evidence="6" id="KW-0812">Transmembrane</keyword>
<evidence type="ECO:0000259" key="12">
    <source>
        <dbReference type="PROSITE" id="PS50839"/>
    </source>
</evidence>
<keyword evidence="4" id="KW-0597">Phosphoprotein</keyword>
<dbReference type="PRINTS" id="PR00344">
    <property type="entry name" value="BCTRLSENSOR"/>
</dbReference>
<evidence type="ECO:0000256" key="1">
    <source>
        <dbReference type="ARBA" id="ARBA00000085"/>
    </source>
</evidence>
<keyword evidence="8" id="KW-1133">Transmembrane helix</keyword>
<dbReference type="EC" id="2.7.13.3" evidence="3"/>
<gene>
    <name evidence="13" type="ORF">GCM10010991_22050</name>
</gene>
<dbReference type="AlphaFoldDB" id="A0A918DCS8"/>
<accession>A0A918DCS8</accession>
<dbReference type="Gene3D" id="3.30.450.350">
    <property type="entry name" value="CHASE domain"/>
    <property type="match status" value="1"/>
</dbReference>
<dbReference type="SUPFAM" id="SSF55874">
    <property type="entry name" value="ATPase domain of HSP90 chaperone/DNA topoisomerase II/histidine kinase"/>
    <property type="match status" value="1"/>
</dbReference>
<dbReference type="FunFam" id="3.30.565.10:FF:000010">
    <property type="entry name" value="Sensor histidine kinase RcsC"/>
    <property type="match status" value="1"/>
</dbReference>